<accession>A0A8J9UX44</accession>
<keyword evidence="6 9" id="KW-1133">Transmembrane helix</keyword>
<feature type="transmembrane region" description="Helical" evidence="9">
    <location>
        <begin position="483"/>
        <end position="505"/>
    </location>
</feature>
<feature type="compositionally biased region" description="Acidic residues" evidence="10">
    <location>
        <begin position="1"/>
        <end position="11"/>
    </location>
</feature>
<keyword evidence="14" id="KW-1185">Reference proteome</keyword>
<dbReference type="InterPro" id="IPR011531">
    <property type="entry name" value="HCO3_transpt-like_TM_dom"/>
</dbReference>
<dbReference type="InterPro" id="IPR003020">
    <property type="entry name" value="HCO3_transpt_euk"/>
</dbReference>
<evidence type="ECO:0000256" key="7">
    <source>
        <dbReference type="ARBA" id="ARBA00023065"/>
    </source>
</evidence>
<sequence>MDGRADDEEAPTDPAARKHTHHDYTEQDFEGHRAHTVFVGVHVPARRHSHRKHKHHHHNGEKDPERPITPPAQRVQFILGEDVDDSTLESHPLFSEMEELVKDGDELEWKETARWIKFEEDVEEGGNRWSKPHVATLSLHSLFELRSLILNGSVILDLEANSLEQVAENVLDNMVVDGGLTYDRREKVKDALLRRHRHQYEKRNHNNMSRLPLIRSLADIGRNHSSCKMDEGGTSSGHSHKGDFGRFLGISNAGAAPDEGMIKSPSNLSMYRNHSSGDLPMNGDINHKCNTHFMRKIPPGAEASNILVGEVDFLEKTLSAFVRLKTGTIMGDLTEVPVPTRFMFVLLGPPNSNSSFHEIGRAMATLMSDEIFHEVAYRAKKRDHLLAGIDEFLDAVTVLPPGEWDPAIRIEPPAAIPSQDPRKRPNDNNPKEEPDEEEEEQRQREESGLARTGKLFGGLINDLKRKAPWYWSDFKDAFALQCVASWIFLYFACLSPIITFGGLLGEATGKNMAAMESLVSGFVCGMGYGFFSGQPLTILGSTGPVLVFETIVFEFCKQIGWNYMSFRFCIGTWTTIILVTLVAIDASALVCYITRFTEENFATLIAFIFIYKAVENVISIGKKYPLKTRPDEVLNYECYCLPSNYSRVPEQFNWTSIDKESCQLYNGTLAGGGCDTKVYVPDVFLMSIILFLGTFTISIILKDFKNSLFFPSKIRQFISDFSVIIAILSMSFLDFKVGVKTPKLEVPSEFKPTLPSREWVITPFNGNPVWSALVAILPALLGTILIFMDQQITAVIVNRKENKLKKGCGYHLDLFVLAILIQICSIMGLPWFVAATVLSINHVNSLKVESECAAPGEKPQFLGVREQRATHILIFLTIGCSVVLTPVLRHIPMPVLFGVFLYMGVASLKGLQFFDRILIMFMPQKYQPDHMFLRQVPIRRVHLFTAIQLTCLVCLWVIKSFSMTSILFPLMLVVMIGIRKSLDLFFTRRELKILDDVMPEMTKRNQDELRELGDVEDTIKSNPPAFQENLQIPLINGNIMNIPLASINISEEMNKTGIWKQVNNSNKVKNRIDSKDLKAKSGKKTIKHKKLISKNAQSEIERRLSTMDEVEEDDSQKSDLLRRKDSWSSGLKKCNTSAETSV</sequence>
<comment type="subcellular location">
    <subcellularLocation>
        <location evidence="1">Basolateral cell membrane</location>
        <topology evidence="1">Multi-pass membrane protein</topology>
    </subcellularLocation>
    <subcellularLocation>
        <location evidence="9">Membrane</location>
        <topology evidence="9">Multi-pass membrane protein</topology>
    </subcellularLocation>
</comment>
<keyword evidence="8 9" id="KW-0472">Membrane</keyword>
<feature type="transmembrane region" description="Helical" evidence="9">
    <location>
        <begin position="769"/>
        <end position="788"/>
    </location>
</feature>
<evidence type="ECO:0000256" key="4">
    <source>
        <dbReference type="ARBA" id="ARBA00022475"/>
    </source>
</evidence>
<dbReference type="PANTHER" id="PTHR11453:SF36">
    <property type="entry name" value="ANION EXCHANGE PROTEIN"/>
    <property type="match status" value="1"/>
</dbReference>
<keyword evidence="4" id="KW-1003">Cell membrane</keyword>
<keyword evidence="3 9" id="KW-0813">Transport</keyword>
<name>A0A8J9UX44_9NEOP</name>
<feature type="transmembrane region" description="Helical" evidence="9">
    <location>
        <begin position="601"/>
        <end position="621"/>
    </location>
</feature>
<feature type="transmembrane region" description="Helical" evidence="9">
    <location>
        <begin position="809"/>
        <end position="833"/>
    </location>
</feature>
<feature type="region of interest" description="Disordered" evidence="10">
    <location>
        <begin position="1103"/>
        <end position="1142"/>
    </location>
</feature>
<evidence type="ECO:0000259" key="12">
    <source>
        <dbReference type="Pfam" id="PF07565"/>
    </source>
</evidence>
<keyword evidence="7 9" id="KW-0406">Ion transport</keyword>
<evidence type="ECO:0000256" key="8">
    <source>
        <dbReference type="ARBA" id="ARBA00023136"/>
    </source>
</evidence>
<feature type="region of interest" description="Disordered" evidence="10">
    <location>
        <begin position="47"/>
        <end position="69"/>
    </location>
</feature>
<gene>
    <name evidence="13" type="ORF">BINO364_LOCUS11898</name>
</gene>
<protein>
    <recommendedName>
        <fullName evidence="9">Anion exchange protein</fullName>
    </recommendedName>
</protein>
<feature type="compositionally biased region" description="Basic and acidic residues" evidence="10">
    <location>
        <begin position="420"/>
        <end position="432"/>
    </location>
</feature>
<dbReference type="Gene3D" id="1.10.287.570">
    <property type="entry name" value="Helical hairpin bin"/>
    <property type="match status" value="1"/>
</dbReference>
<feature type="compositionally biased region" description="Basic residues" evidence="10">
    <location>
        <begin position="47"/>
        <end position="59"/>
    </location>
</feature>
<reference evidence="13" key="1">
    <citation type="submission" date="2021-12" db="EMBL/GenBank/DDBJ databases">
        <authorList>
            <person name="Martin H S."/>
        </authorList>
    </citation>
    <scope>NUCLEOTIDE SEQUENCE</scope>
</reference>
<proteinExistence type="inferred from homology"/>
<dbReference type="OrthoDB" id="1735926at2759"/>
<dbReference type="PRINTS" id="PR01231">
    <property type="entry name" value="HCO3TRNSPORT"/>
</dbReference>
<dbReference type="GO" id="GO:0005452">
    <property type="term" value="F:solute:inorganic anion antiporter activity"/>
    <property type="evidence" value="ECO:0007669"/>
    <property type="project" value="InterPro"/>
</dbReference>
<feature type="transmembrane region" description="Helical" evidence="9">
    <location>
        <begin position="964"/>
        <end position="982"/>
    </location>
</feature>
<feature type="transmembrane region" description="Helical" evidence="9">
    <location>
        <begin position="721"/>
        <end position="739"/>
    </location>
</feature>
<dbReference type="InterPro" id="IPR016152">
    <property type="entry name" value="PTrfase/Anion_transptr"/>
</dbReference>
<feature type="region of interest" description="Disordered" evidence="10">
    <location>
        <begin position="409"/>
        <end position="448"/>
    </location>
</feature>
<feature type="transmembrane region" description="Helical" evidence="9">
    <location>
        <begin position="512"/>
        <end position="531"/>
    </location>
</feature>
<dbReference type="InterPro" id="IPR013769">
    <property type="entry name" value="Band3_cytoplasmic_dom"/>
</dbReference>
<dbReference type="GO" id="GO:0008510">
    <property type="term" value="F:sodium:bicarbonate symporter activity"/>
    <property type="evidence" value="ECO:0007669"/>
    <property type="project" value="TreeGrafter"/>
</dbReference>
<keyword evidence="5 9" id="KW-0812">Transmembrane</keyword>
<dbReference type="GO" id="GO:0016323">
    <property type="term" value="C:basolateral plasma membrane"/>
    <property type="evidence" value="ECO:0007669"/>
    <property type="project" value="UniProtKB-SubCell"/>
</dbReference>
<dbReference type="NCBIfam" id="TIGR00834">
    <property type="entry name" value="ae"/>
    <property type="match status" value="1"/>
</dbReference>
<evidence type="ECO:0000256" key="1">
    <source>
        <dbReference type="ARBA" id="ARBA00004554"/>
    </source>
</evidence>
<dbReference type="PRINTS" id="PR01232">
    <property type="entry name" value="NAHCO3TRSPRT"/>
</dbReference>
<dbReference type="InterPro" id="IPR003024">
    <property type="entry name" value="Na/HCO3_transpt"/>
</dbReference>
<dbReference type="GO" id="GO:0051453">
    <property type="term" value="P:regulation of intracellular pH"/>
    <property type="evidence" value="ECO:0007669"/>
    <property type="project" value="TreeGrafter"/>
</dbReference>
<feature type="domain" description="Band 3 cytoplasmic" evidence="12">
    <location>
        <begin position="91"/>
        <end position="406"/>
    </location>
</feature>
<feature type="non-terminal residue" evidence="13">
    <location>
        <position position="1142"/>
    </location>
</feature>
<feature type="transmembrane region" description="Helical" evidence="9">
    <location>
        <begin position="891"/>
        <end position="911"/>
    </location>
</feature>
<dbReference type="Proteomes" id="UP000838878">
    <property type="component" value="Chromosome 6"/>
</dbReference>
<dbReference type="EMBL" id="OV170226">
    <property type="protein sequence ID" value="CAH0726439.1"/>
    <property type="molecule type" value="Genomic_DNA"/>
</dbReference>
<evidence type="ECO:0000259" key="11">
    <source>
        <dbReference type="Pfam" id="PF00955"/>
    </source>
</evidence>
<feature type="region of interest" description="Disordered" evidence="10">
    <location>
        <begin position="1"/>
        <end position="31"/>
    </location>
</feature>
<dbReference type="Gene3D" id="3.40.930.10">
    <property type="entry name" value="Mannitol-specific EII, Chain A"/>
    <property type="match status" value="1"/>
</dbReference>
<dbReference type="AlphaFoldDB" id="A0A8J9UX44"/>
<evidence type="ECO:0000256" key="2">
    <source>
        <dbReference type="ARBA" id="ARBA00010993"/>
    </source>
</evidence>
<feature type="transmembrane region" description="Helical" evidence="9">
    <location>
        <begin position="683"/>
        <end position="701"/>
    </location>
</feature>
<dbReference type="Pfam" id="PF00955">
    <property type="entry name" value="HCO3_cotransp"/>
    <property type="match status" value="1"/>
</dbReference>
<comment type="similarity">
    <text evidence="2 9">Belongs to the anion exchanger (TC 2.A.31) family.</text>
</comment>
<evidence type="ECO:0000313" key="13">
    <source>
        <dbReference type="EMBL" id="CAH0726439.1"/>
    </source>
</evidence>
<dbReference type="Pfam" id="PF07565">
    <property type="entry name" value="Band_3_cyto"/>
    <property type="match status" value="1"/>
</dbReference>
<feature type="domain" description="Bicarbonate transporter-like transmembrane" evidence="11">
    <location>
        <begin position="454"/>
        <end position="999"/>
    </location>
</feature>
<evidence type="ECO:0000256" key="3">
    <source>
        <dbReference type="ARBA" id="ARBA00022448"/>
    </source>
</evidence>
<evidence type="ECO:0000313" key="14">
    <source>
        <dbReference type="Proteomes" id="UP000838878"/>
    </source>
</evidence>
<feature type="compositionally biased region" description="Basic and acidic residues" evidence="10">
    <location>
        <begin position="1115"/>
        <end position="1126"/>
    </location>
</feature>
<evidence type="ECO:0000256" key="9">
    <source>
        <dbReference type="RuleBase" id="RU362035"/>
    </source>
</evidence>
<dbReference type="SUPFAM" id="SSF55804">
    <property type="entry name" value="Phoshotransferase/anion transport protein"/>
    <property type="match status" value="1"/>
</dbReference>
<evidence type="ECO:0000256" key="10">
    <source>
        <dbReference type="SAM" id="MobiDB-lite"/>
    </source>
</evidence>
<evidence type="ECO:0000256" key="6">
    <source>
        <dbReference type="ARBA" id="ARBA00022989"/>
    </source>
</evidence>
<dbReference type="FunFam" id="1.10.287.570:FF:000001">
    <property type="entry name" value="Anion exchange protein"/>
    <property type="match status" value="1"/>
</dbReference>
<evidence type="ECO:0000256" key="5">
    <source>
        <dbReference type="ARBA" id="ARBA00022692"/>
    </source>
</evidence>
<organism evidence="13 14">
    <name type="scientific">Brenthis ino</name>
    <name type="common">lesser marbled fritillary</name>
    <dbReference type="NCBI Taxonomy" id="405034"/>
    <lineage>
        <taxon>Eukaryota</taxon>
        <taxon>Metazoa</taxon>
        <taxon>Ecdysozoa</taxon>
        <taxon>Arthropoda</taxon>
        <taxon>Hexapoda</taxon>
        <taxon>Insecta</taxon>
        <taxon>Pterygota</taxon>
        <taxon>Neoptera</taxon>
        <taxon>Endopterygota</taxon>
        <taxon>Lepidoptera</taxon>
        <taxon>Glossata</taxon>
        <taxon>Ditrysia</taxon>
        <taxon>Papilionoidea</taxon>
        <taxon>Nymphalidae</taxon>
        <taxon>Heliconiinae</taxon>
        <taxon>Argynnini</taxon>
        <taxon>Brenthis</taxon>
    </lineage>
</organism>
<dbReference type="PANTHER" id="PTHR11453">
    <property type="entry name" value="ANION EXCHANGE PROTEIN"/>
    <property type="match status" value="1"/>
</dbReference>
<feature type="transmembrane region" description="Helical" evidence="9">
    <location>
        <begin position="570"/>
        <end position="594"/>
    </location>
</feature>
<feature type="compositionally biased region" description="Basic and acidic residues" evidence="10">
    <location>
        <begin position="22"/>
        <end position="31"/>
    </location>
</feature>
<dbReference type="GO" id="GO:0008509">
    <property type="term" value="F:monoatomic anion transmembrane transporter activity"/>
    <property type="evidence" value="ECO:0007669"/>
    <property type="project" value="InterPro"/>
</dbReference>
<dbReference type="FunFam" id="3.40.930.10:FF:000008">
    <property type="entry name" value="Anion exchange protein"/>
    <property type="match status" value="1"/>
</dbReference>